<keyword evidence="1" id="KW-0732">Signal</keyword>
<dbReference type="Proteomes" id="UP000228621">
    <property type="component" value="Unassembled WGS sequence"/>
</dbReference>
<protein>
    <recommendedName>
        <fullName evidence="4">Thiol:disulfide interchange protein DsbD N-terminal domain-containing protein</fullName>
    </recommendedName>
</protein>
<name>A0A2A5JS51_PSEO7</name>
<sequence>MLKLFSVLVLSTVSTMSMATQVINVPPKDLKYAKLPNRFPMTAVFSKAGQVLYFETGENEDEFDELLKGKEFEIDEDDKAALARLIEYPKISQIFNQTEKNNIVINITVDKSFFDCGPCQNQQSYLDGLDLPSMESVQVNLSR</sequence>
<dbReference type="AlphaFoldDB" id="A0A2A5JS51"/>
<evidence type="ECO:0000313" key="2">
    <source>
        <dbReference type="EMBL" id="PCK32220.1"/>
    </source>
</evidence>
<gene>
    <name evidence="2" type="ORF">CEX98_08550</name>
</gene>
<dbReference type="RefSeq" id="WP_099641669.1">
    <property type="nucleotide sequence ID" value="NZ_NKHF01000037.1"/>
</dbReference>
<evidence type="ECO:0008006" key="4">
    <source>
        <dbReference type="Google" id="ProtNLM"/>
    </source>
</evidence>
<feature type="chain" id="PRO_5012020444" description="Thiol:disulfide interchange protein DsbD N-terminal domain-containing protein" evidence="1">
    <location>
        <begin position="20"/>
        <end position="143"/>
    </location>
</feature>
<proteinExistence type="predicted"/>
<evidence type="ECO:0000256" key="1">
    <source>
        <dbReference type="SAM" id="SignalP"/>
    </source>
</evidence>
<keyword evidence="3" id="KW-1185">Reference proteome</keyword>
<comment type="caution">
    <text evidence="2">The sequence shown here is derived from an EMBL/GenBank/DDBJ whole genome shotgun (WGS) entry which is preliminary data.</text>
</comment>
<accession>A0A2A5JS51</accession>
<organism evidence="2 3">
    <name type="scientific">Pseudoalteromonas piscicida</name>
    <dbReference type="NCBI Taxonomy" id="43662"/>
    <lineage>
        <taxon>Bacteria</taxon>
        <taxon>Pseudomonadati</taxon>
        <taxon>Pseudomonadota</taxon>
        <taxon>Gammaproteobacteria</taxon>
        <taxon>Alteromonadales</taxon>
        <taxon>Pseudoalteromonadaceae</taxon>
        <taxon>Pseudoalteromonas</taxon>
    </lineage>
</organism>
<evidence type="ECO:0000313" key="3">
    <source>
        <dbReference type="Proteomes" id="UP000228621"/>
    </source>
</evidence>
<reference evidence="3" key="1">
    <citation type="journal article" date="2019" name="Genome Announc.">
        <title>Draft Genome Sequence of Pseudoalteromonas piscicida Strain 36Y ROTHPW, an Hypersaline Seawater Isolate from the South Coast of Sonora, Mexico.</title>
        <authorList>
            <person name="Sanchez-Diaz R."/>
            <person name="Molina-Garza Z.J."/>
            <person name="Cruz-Suarez L.E."/>
            <person name="Selvin J."/>
            <person name="Kiran G.S."/>
            <person name="Ibarra-Gamez J.C."/>
            <person name="Gomez-Gil B."/>
            <person name="Galaviz-Silva L."/>
        </authorList>
    </citation>
    <scope>NUCLEOTIDE SEQUENCE [LARGE SCALE GENOMIC DNA]</scope>
    <source>
        <strain evidence="3">36Y_RITHPW</strain>
    </source>
</reference>
<feature type="signal peptide" evidence="1">
    <location>
        <begin position="1"/>
        <end position="19"/>
    </location>
</feature>
<dbReference type="EMBL" id="NKHF01000037">
    <property type="protein sequence ID" value="PCK32220.1"/>
    <property type="molecule type" value="Genomic_DNA"/>
</dbReference>